<evidence type="ECO:0000259" key="8">
    <source>
        <dbReference type="Pfam" id="PF01738"/>
    </source>
</evidence>
<comment type="cofactor">
    <cofactor evidence="1">
        <name>Zn(2+)</name>
        <dbReference type="ChEBI" id="CHEBI:29105"/>
    </cofactor>
</comment>
<reference evidence="9 10" key="1">
    <citation type="submission" date="2019-07" db="EMBL/GenBank/DDBJ databases">
        <title>Rhodotorula toruloides NBRC10032 genome sequencing.</title>
        <authorList>
            <person name="Shida Y."/>
            <person name="Takaku H."/>
            <person name="Ogasawara W."/>
            <person name="Mori K."/>
        </authorList>
    </citation>
    <scope>NUCLEOTIDE SEQUENCE [LARGE SCALE GENOMIC DNA]</scope>
    <source>
        <strain evidence="9 10">NBRC10032</strain>
    </source>
</reference>
<proteinExistence type="predicted"/>
<dbReference type="PANTHER" id="PTHR47562">
    <property type="match status" value="1"/>
</dbReference>
<dbReference type="GO" id="GO:0046872">
    <property type="term" value="F:metal ion binding"/>
    <property type="evidence" value="ECO:0007669"/>
    <property type="project" value="UniProtKB-KW"/>
</dbReference>
<dbReference type="AlphaFoldDB" id="A0A511K6Z1"/>
<evidence type="ECO:0000256" key="5">
    <source>
        <dbReference type="ARBA" id="ARBA00022833"/>
    </source>
</evidence>
<dbReference type="SUPFAM" id="SSF53474">
    <property type="entry name" value="alpha/beta-Hydrolases"/>
    <property type="match status" value="1"/>
</dbReference>
<protein>
    <submittedName>
        <fullName evidence="9">Mitochondrial inner membrane metallopeptidase Oma1</fullName>
    </submittedName>
</protein>
<gene>
    <name evidence="9" type="ORF">Rt10032_c01g0127</name>
</gene>
<evidence type="ECO:0000256" key="3">
    <source>
        <dbReference type="ARBA" id="ARBA00022723"/>
    </source>
</evidence>
<dbReference type="PANTHER" id="PTHR47562:SF2">
    <property type="entry name" value="CARBOXYMETHYLENEBUTENOLIDASE-RELATED"/>
    <property type="match status" value="1"/>
</dbReference>
<keyword evidence="6" id="KW-0482">Metalloprotease</keyword>
<dbReference type="InterPro" id="IPR029058">
    <property type="entry name" value="AB_hydrolase_fold"/>
</dbReference>
<comment type="caution">
    <text evidence="9">The sequence shown here is derived from an EMBL/GenBank/DDBJ whole genome shotgun (WGS) entry which is preliminary data.</text>
</comment>
<dbReference type="GO" id="GO:0004222">
    <property type="term" value="F:metalloendopeptidase activity"/>
    <property type="evidence" value="ECO:0007669"/>
    <property type="project" value="InterPro"/>
</dbReference>
<dbReference type="EMBL" id="BJWK01000001">
    <property type="protein sequence ID" value="GEM06110.1"/>
    <property type="molecule type" value="Genomic_DNA"/>
</dbReference>
<evidence type="ECO:0000259" key="7">
    <source>
        <dbReference type="Pfam" id="PF01435"/>
    </source>
</evidence>
<feature type="domain" description="Peptidase M48" evidence="7">
    <location>
        <begin position="385"/>
        <end position="559"/>
    </location>
</feature>
<name>A0A511K6Z1_RHOTO</name>
<keyword evidence="2" id="KW-0645">Protease</keyword>
<dbReference type="Proteomes" id="UP000321518">
    <property type="component" value="Unassembled WGS sequence"/>
</dbReference>
<evidence type="ECO:0000256" key="6">
    <source>
        <dbReference type="ARBA" id="ARBA00023049"/>
    </source>
</evidence>
<evidence type="ECO:0000313" key="10">
    <source>
        <dbReference type="Proteomes" id="UP000321518"/>
    </source>
</evidence>
<dbReference type="InterPro" id="IPR002925">
    <property type="entry name" value="Dienelactn_hydro"/>
</dbReference>
<evidence type="ECO:0000256" key="1">
    <source>
        <dbReference type="ARBA" id="ARBA00001947"/>
    </source>
</evidence>
<organism evidence="9 10">
    <name type="scientific">Rhodotorula toruloides</name>
    <name type="common">Yeast</name>
    <name type="synonym">Rhodosporidium toruloides</name>
    <dbReference type="NCBI Taxonomy" id="5286"/>
    <lineage>
        <taxon>Eukaryota</taxon>
        <taxon>Fungi</taxon>
        <taxon>Dikarya</taxon>
        <taxon>Basidiomycota</taxon>
        <taxon>Pucciniomycotina</taxon>
        <taxon>Microbotryomycetes</taxon>
        <taxon>Sporidiobolales</taxon>
        <taxon>Sporidiobolaceae</taxon>
        <taxon>Rhodotorula</taxon>
    </lineage>
</organism>
<dbReference type="CDD" id="cd07331">
    <property type="entry name" value="M48C_Oma1_like"/>
    <property type="match status" value="1"/>
</dbReference>
<keyword evidence="5" id="KW-0862">Zinc</keyword>
<dbReference type="OrthoDB" id="58297at2759"/>
<dbReference type="InterPro" id="IPR001915">
    <property type="entry name" value="Peptidase_M48"/>
</dbReference>
<dbReference type="Pfam" id="PF01435">
    <property type="entry name" value="Peptidase_M48"/>
    <property type="match status" value="1"/>
</dbReference>
<sequence length="589" mass="64581">MLIEQTQVTVKTATGDLAIEIVKPKIAGYPNARFPGVTGPVLRFANQIAAQGFLVACPYPFHELSGNVPIPYDTKGTDEGNAYKVKKLLSATDEDIKGTIDTLIAHPNCTGQVGVTGMCYGGHLAFRTAFDPRCKAAVCYFATDIHSSSLSPSGDDSLDKASRGEIKGEVVMIFGTQDGHVPLSGRTLIRDRLTKAGTKLSFLELQANHAFIRDEMSKGRFDAAISKVCFELLLETFTRTIGRDLGEPVEEAKGDGKLPNKYGTDGLATLQTDPSSPPGLLAILNPHNDPVYGQPGQRPSYGGRRRQGFSFHNVQTVLRSRLFLTLLGGAGGYYVFHLEKVPETGRWRFMDVSLAMEKQMGEQAFQETMGEFGRKVLPDSHPQARFVQGVVQRIIRANNLEDKVGGMGWKTFVVKDDSTKNAFVLPNGTIFVFTGILPVAADADGLACIAHQVVRHSAERMSGMKVFYALALLLSSFGIDMGLSQVLLQFVYSLPNSRRNETEADLIGLRLANQACFDPRAAEALWKRMSAAESDPGVDMSFLSTHPSGKHRIENVRMWAGDVVKERPSECGALRDRVEPFQRFSRARW</sequence>
<dbReference type="Gene3D" id="3.40.50.1820">
    <property type="entry name" value="alpha/beta hydrolase"/>
    <property type="match status" value="1"/>
</dbReference>
<feature type="domain" description="Dienelactone hydrolase" evidence="8">
    <location>
        <begin position="40"/>
        <end position="237"/>
    </location>
</feature>
<dbReference type="GO" id="GO:0006508">
    <property type="term" value="P:proteolysis"/>
    <property type="evidence" value="ECO:0007669"/>
    <property type="project" value="UniProtKB-KW"/>
</dbReference>
<evidence type="ECO:0000256" key="2">
    <source>
        <dbReference type="ARBA" id="ARBA00022670"/>
    </source>
</evidence>
<keyword evidence="4" id="KW-0378">Hydrolase</keyword>
<dbReference type="Pfam" id="PF01738">
    <property type="entry name" value="DLH"/>
    <property type="match status" value="1"/>
</dbReference>
<accession>A0A511K6Z1</accession>
<keyword evidence="3" id="KW-0479">Metal-binding</keyword>
<evidence type="ECO:0000313" key="9">
    <source>
        <dbReference type="EMBL" id="GEM06110.1"/>
    </source>
</evidence>
<evidence type="ECO:0000256" key="4">
    <source>
        <dbReference type="ARBA" id="ARBA00022801"/>
    </source>
</evidence>